<evidence type="ECO:0000313" key="1">
    <source>
        <dbReference type="EMBL" id="GAA1994760.1"/>
    </source>
</evidence>
<dbReference type="EMBL" id="BAAANN010000085">
    <property type="protein sequence ID" value="GAA1994760.1"/>
    <property type="molecule type" value="Genomic_DNA"/>
</dbReference>
<evidence type="ECO:0000313" key="2">
    <source>
        <dbReference type="Proteomes" id="UP001501116"/>
    </source>
</evidence>
<sequence length="185" mass="21215">MPAEKSQETGREGVFRAKQYLESTTHLRLPWTAYDHDLLCTLQRADGSKKVYDLAGHFLGQRRHLVFVEAKKYATVGSQGSMYTEYLADIYSINARARREGMDDTAEFMWVTWHPFSLTNWAKLTHHEYVRDAVTDHAARLKLPTEGDEPQIDDDLCRHVSDRLWLLVCIAADMAGPRSVSDLSR</sequence>
<proteinExistence type="predicted"/>
<dbReference type="RefSeq" id="WP_344432212.1">
    <property type="nucleotide sequence ID" value="NZ_BAAANN010000085.1"/>
</dbReference>
<organism evidence="1 2">
    <name type="scientific">Amycolatopsis minnesotensis</name>
    <dbReference type="NCBI Taxonomy" id="337894"/>
    <lineage>
        <taxon>Bacteria</taxon>
        <taxon>Bacillati</taxon>
        <taxon>Actinomycetota</taxon>
        <taxon>Actinomycetes</taxon>
        <taxon>Pseudonocardiales</taxon>
        <taxon>Pseudonocardiaceae</taxon>
        <taxon>Amycolatopsis</taxon>
    </lineage>
</organism>
<reference evidence="1 2" key="1">
    <citation type="journal article" date="2019" name="Int. J. Syst. Evol. Microbiol.">
        <title>The Global Catalogue of Microorganisms (GCM) 10K type strain sequencing project: providing services to taxonomists for standard genome sequencing and annotation.</title>
        <authorList>
            <consortium name="The Broad Institute Genomics Platform"/>
            <consortium name="The Broad Institute Genome Sequencing Center for Infectious Disease"/>
            <person name="Wu L."/>
            <person name="Ma J."/>
        </authorList>
    </citation>
    <scope>NUCLEOTIDE SEQUENCE [LARGE SCALE GENOMIC DNA]</scope>
    <source>
        <strain evidence="1 2">JCM 14545</strain>
    </source>
</reference>
<dbReference type="Proteomes" id="UP001501116">
    <property type="component" value="Unassembled WGS sequence"/>
</dbReference>
<protein>
    <submittedName>
        <fullName evidence="1">Uncharacterized protein</fullName>
    </submittedName>
</protein>
<gene>
    <name evidence="1" type="ORF">GCM10009754_87610</name>
</gene>
<keyword evidence="2" id="KW-1185">Reference proteome</keyword>
<name>A0ABN2SZG0_9PSEU</name>
<accession>A0ABN2SZG0</accession>
<comment type="caution">
    <text evidence="1">The sequence shown here is derived from an EMBL/GenBank/DDBJ whole genome shotgun (WGS) entry which is preliminary data.</text>
</comment>